<dbReference type="SUPFAM" id="SSF48403">
    <property type="entry name" value="Ankyrin repeat"/>
    <property type="match status" value="1"/>
</dbReference>
<feature type="signal peptide" evidence="6">
    <location>
        <begin position="1"/>
        <end position="33"/>
    </location>
</feature>
<feature type="region of interest" description="Disordered" evidence="5">
    <location>
        <begin position="168"/>
        <end position="532"/>
    </location>
</feature>
<dbReference type="PANTHER" id="PTHR24198:SF165">
    <property type="entry name" value="ANKYRIN REPEAT-CONTAINING PROTEIN-RELATED"/>
    <property type="match status" value="1"/>
</dbReference>
<evidence type="ECO:0000256" key="2">
    <source>
        <dbReference type="ARBA" id="ARBA00023043"/>
    </source>
</evidence>
<evidence type="ECO:0000256" key="4">
    <source>
        <dbReference type="PROSITE-ProRule" id="PRU00023"/>
    </source>
</evidence>
<feature type="domain" description="Sushi" evidence="7">
    <location>
        <begin position="894"/>
        <end position="960"/>
    </location>
</feature>
<dbReference type="EMBL" id="HG690979">
    <property type="protein sequence ID" value="CDI75534.1"/>
    <property type="molecule type" value="Genomic_DNA"/>
</dbReference>
<gene>
    <name evidence="8" type="ORF">EPH_0005720</name>
</gene>
<feature type="compositionally biased region" description="Acidic residues" evidence="5">
    <location>
        <begin position="270"/>
        <end position="280"/>
    </location>
</feature>
<evidence type="ECO:0000256" key="5">
    <source>
        <dbReference type="SAM" id="MobiDB-lite"/>
    </source>
</evidence>
<feature type="repeat" description="ANK" evidence="4">
    <location>
        <begin position="644"/>
        <end position="679"/>
    </location>
</feature>
<evidence type="ECO:0000313" key="8">
    <source>
        <dbReference type="EMBL" id="CDI75534.1"/>
    </source>
</evidence>
<evidence type="ECO:0000256" key="1">
    <source>
        <dbReference type="ARBA" id="ARBA00022737"/>
    </source>
</evidence>
<dbReference type="Pfam" id="PF13857">
    <property type="entry name" value="Ank_5"/>
    <property type="match status" value="1"/>
</dbReference>
<dbReference type="PROSITE" id="PS50923">
    <property type="entry name" value="SUSHI"/>
    <property type="match status" value="1"/>
</dbReference>
<reference evidence="8" key="2">
    <citation type="submission" date="2013-10" db="EMBL/GenBank/DDBJ databases">
        <authorList>
            <person name="Aslett M."/>
        </authorList>
    </citation>
    <scope>NUCLEOTIDE SEQUENCE [LARGE SCALE GENOMIC DNA]</scope>
    <source>
        <strain evidence="8">Houghton</strain>
    </source>
</reference>
<dbReference type="Pfam" id="PF00084">
    <property type="entry name" value="Sushi"/>
    <property type="match status" value="1"/>
</dbReference>
<feature type="compositionally biased region" description="Basic and acidic residues" evidence="5">
    <location>
        <begin position="184"/>
        <end position="217"/>
    </location>
</feature>
<feature type="compositionally biased region" description="Basic and acidic residues" evidence="5">
    <location>
        <begin position="281"/>
        <end position="300"/>
    </location>
</feature>
<dbReference type="Pfam" id="PF12796">
    <property type="entry name" value="Ank_2"/>
    <property type="match status" value="1"/>
</dbReference>
<dbReference type="SMART" id="SM00248">
    <property type="entry name" value="ANK"/>
    <property type="match status" value="6"/>
</dbReference>
<name>U6GAD5_9EIME</name>
<dbReference type="Pfam" id="PF00023">
    <property type="entry name" value="Ank"/>
    <property type="match status" value="1"/>
</dbReference>
<evidence type="ECO:0000256" key="6">
    <source>
        <dbReference type="SAM" id="SignalP"/>
    </source>
</evidence>
<feature type="compositionally biased region" description="Acidic residues" evidence="5">
    <location>
        <begin position="359"/>
        <end position="368"/>
    </location>
</feature>
<keyword evidence="2 4" id="KW-0040">ANK repeat</keyword>
<sequence length="1020" mass="106056">MGGGSEGLGPTRRLGRKLLLLCLFALYADSASAVLRLRKWGSNPSVGLFSSQAPPGVASVGLTPTATLSNYYRQTSANEQANVHSGADFSFAGTQGGEEAEEAASFADARVNAYSRLRPYNGDINFNNNEKWGSGKGLFSRARRWETASAAEDGLKADDFRSPSALQVAAQLQGQIADEQGESSTDKEAEKESGAEDKEADDSSNKSDEEGGDEDRSSSSGTETSNADKPSESKSSAQETEEAPEASSQTAAAAPQGEAAKGQQEKEKEGGEEEAEEEEEKPAKAEESSKAEEASEDKTSAAEQQQTTETAAAAGGPGKSAESAGEEAAEGSTEASKKEAGGEEEASESEKEKPKEEAEKEEGEEEEEAKGGKPAEEEETERTEKEEKPATETQQAKAEAAKEEKEEAPSTEKEEAEAPSEAEEKPEAQPKEEAEEAETTETAAAPAGEAAPAPAPAPAEQPAAKPEAAAAPEAAARPPEAATAVEAPPAPGGRAGETAEAEEAGKEKEAPPKAAAPAEAAPAPAAAAPTAAPAAAAGAAAALPPEESSPEGIEGWGSSARRKEYLEKPVEGKCYSEIAKEILSEEDALIKKASENAIAARKPHVVEVLLQYGAFPELPALPHKEGQQALMKAPLHALNPADMANGTPLHAAALVQAPDSVEAMDLLLHYGAKTDSRDTWGRTPLMVAAFHPTAHSHEFIKKLILAKADVKATDKAGLSALHYAAAADNWGVVGILLDHGAEAAGVDTRGNTPLHYAASFNSYAATMRLLEKAELAIKNINQKNARGKAPIHLAAAPAAFPAVPSPIVPALSLEALLMHHANPMARDNEGNTPLHLAAKGGYVEIARRLVAMTGAPADEKNAAGLTALDVVEKAGKGPGLEEMAEFLRVYSQKRSCIEPPLVRHSTRIFSDTMLGPYMRVGDTVTYTCNPGFTMLGHATVTCHEREGKMEFVPSAPLCIRSTDQQAAAAAAASPFLSSAPLCIRSTDQQAAAAAAASPFLSASLSLIVGLLLTAAVLAPL</sequence>
<dbReference type="Gene3D" id="1.25.40.20">
    <property type="entry name" value="Ankyrin repeat-containing domain"/>
    <property type="match status" value="3"/>
</dbReference>
<keyword evidence="3" id="KW-1015">Disulfide bond</keyword>
<dbReference type="VEuPathDB" id="ToxoDB:EPH_0005720"/>
<dbReference type="InterPro" id="IPR036770">
    <property type="entry name" value="Ankyrin_rpt-contain_sf"/>
</dbReference>
<dbReference type="PANTHER" id="PTHR24198">
    <property type="entry name" value="ANKYRIN REPEAT AND PROTEIN KINASE DOMAIN-CONTAINING PROTEIN"/>
    <property type="match status" value="1"/>
</dbReference>
<dbReference type="InterPro" id="IPR002110">
    <property type="entry name" value="Ankyrin_rpt"/>
</dbReference>
<feature type="compositionally biased region" description="Basic and acidic residues" evidence="5">
    <location>
        <begin position="399"/>
        <end position="413"/>
    </location>
</feature>
<dbReference type="CDD" id="cd00033">
    <property type="entry name" value="CCP"/>
    <property type="match status" value="1"/>
</dbReference>
<feature type="compositionally biased region" description="Low complexity" evidence="5">
    <location>
        <begin position="301"/>
        <end position="323"/>
    </location>
</feature>
<protein>
    <recommendedName>
        <fullName evidence="7">Sushi domain-containing protein</fullName>
    </recommendedName>
</protein>
<organism evidence="8 9">
    <name type="scientific">Eimeria praecox</name>
    <dbReference type="NCBI Taxonomy" id="51316"/>
    <lineage>
        <taxon>Eukaryota</taxon>
        <taxon>Sar</taxon>
        <taxon>Alveolata</taxon>
        <taxon>Apicomplexa</taxon>
        <taxon>Conoidasida</taxon>
        <taxon>Coccidia</taxon>
        <taxon>Eucoccidiorida</taxon>
        <taxon>Eimeriorina</taxon>
        <taxon>Eimeriidae</taxon>
        <taxon>Eimeria</taxon>
    </lineage>
</organism>
<dbReference type="OrthoDB" id="339173at2759"/>
<feature type="repeat" description="ANK" evidence="4">
    <location>
        <begin position="829"/>
        <end position="862"/>
    </location>
</feature>
<feature type="compositionally biased region" description="Low complexity" evidence="5">
    <location>
        <begin position="512"/>
        <end position="532"/>
    </location>
</feature>
<dbReference type="InterPro" id="IPR000436">
    <property type="entry name" value="Sushi_SCR_CCP_dom"/>
</dbReference>
<dbReference type="PROSITE" id="PS50088">
    <property type="entry name" value="ANK_REPEAT"/>
    <property type="match status" value="3"/>
</dbReference>
<feature type="compositionally biased region" description="Low complexity" evidence="5">
    <location>
        <begin position="460"/>
        <end position="487"/>
    </location>
</feature>
<feature type="compositionally biased region" description="Basic and acidic residues" evidence="5">
    <location>
        <begin position="422"/>
        <end position="432"/>
    </location>
</feature>
<dbReference type="Gene3D" id="2.10.70.10">
    <property type="entry name" value="Complement Module, domain 1"/>
    <property type="match status" value="1"/>
</dbReference>
<feature type="compositionally biased region" description="Low complexity" evidence="5">
    <location>
        <begin position="245"/>
        <end position="262"/>
    </location>
</feature>
<keyword evidence="6" id="KW-0732">Signal</keyword>
<dbReference type="PROSITE" id="PS50297">
    <property type="entry name" value="ANK_REP_REGION"/>
    <property type="match status" value="2"/>
</dbReference>
<evidence type="ECO:0000313" key="9">
    <source>
        <dbReference type="Proteomes" id="UP000018201"/>
    </source>
</evidence>
<feature type="repeat" description="ANK" evidence="4">
    <location>
        <begin position="716"/>
        <end position="748"/>
    </location>
</feature>
<feature type="compositionally biased region" description="Basic and acidic residues" evidence="5">
    <location>
        <begin position="348"/>
        <end position="358"/>
    </location>
</feature>
<feature type="compositionally biased region" description="Low complexity" evidence="5">
    <location>
        <begin position="440"/>
        <end position="452"/>
    </location>
</feature>
<reference evidence="8" key="1">
    <citation type="submission" date="2013-10" db="EMBL/GenBank/DDBJ databases">
        <title>Genomic analysis of the causative agents of coccidiosis in chickens.</title>
        <authorList>
            <person name="Reid A.J."/>
            <person name="Blake D."/>
            <person name="Billington K."/>
            <person name="Browne H."/>
            <person name="Dunn M."/>
            <person name="Hung S."/>
            <person name="Kawahara F."/>
            <person name="Miranda-Saavedra D."/>
            <person name="Mourier T."/>
            <person name="Nagra H."/>
            <person name="Otto T.D."/>
            <person name="Rawlings N."/>
            <person name="Sanchez A."/>
            <person name="Sanders M."/>
            <person name="Subramaniam C."/>
            <person name="Tay Y."/>
            <person name="Dear P."/>
            <person name="Doerig C."/>
            <person name="Gruber A."/>
            <person name="Parkinson J."/>
            <person name="Shirley M."/>
            <person name="Wan K.L."/>
            <person name="Berriman M."/>
            <person name="Tomley F."/>
            <person name="Pain A."/>
        </authorList>
    </citation>
    <scope>NUCLEOTIDE SEQUENCE [LARGE SCALE GENOMIC DNA]</scope>
    <source>
        <strain evidence="8">Houghton</strain>
    </source>
</reference>
<keyword evidence="9" id="KW-1185">Reference proteome</keyword>
<accession>U6GAD5</accession>
<proteinExistence type="predicted"/>
<dbReference type="SMART" id="SM00032">
    <property type="entry name" value="CCP"/>
    <property type="match status" value="1"/>
</dbReference>
<evidence type="ECO:0000259" key="7">
    <source>
        <dbReference type="PROSITE" id="PS50923"/>
    </source>
</evidence>
<keyword evidence="1" id="KW-0677">Repeat</keyword>
<dbReference type="InterPro" id="IPR035976">
    <property type="entry name" value="Sushi/SCR/CCP_sf"/>
</dbReference>
<feature type="region of interest" description="Disordered" evidence="5">
    <location>
        <begin position="537"/>
        <end position="556"/>
    </location>
</feature>
<dbReference type="AlphaFoldDB" id="U6GAD5"/>
<evidence type="ECO:0000256" key="3">
    <source>
        <dbReference type="ARBA" id="ARBA00023157"/>
    </source>
</evidence>
<feature type="chain" id="PRO_5004669615" description="Sushi domain-containing protein" evidence="6">
    <location>
        <begin position="34"/>
        <end position="1020"/>
    </location>
</feature>
<dbReference type="SUPFAM" id="SSF57535">
    <property type="entry name" value="Complement control module/SCR domain"/>
    <property type="match status" value="1"/>
</dbReference>
<dbReference type="Proteomes" id="UP000018201">
    <property type="component" value="Unassembled WGS sequence"/>
</dbReference>